<dbReference type="RefSeq" id="WP_183829953.1">
    <property type="nucleotide sequence ID" value="NZ_JACIGW010000012.1"/>
</dbReference>
<reference evidence="5 6" key="1">
    <citation type="submission" date="2020-08" db="EMBL/GenBank/DDBJ databases">
        <title>Genomic Encyclopedia of Type Strains, Phase IV (KMG-V): Genome sequencing to study the core and pangenomes of soil and plant-associated prokaryotes.</title>
        <authorList>
            <person name="Whitman W."/>
        </authorList>
    </citation>
    <scope>NUCLEOTIDE SEQUENCE [LARGE SCALE GENOMIC DNA]</scope>
    <source>
        <strain evidence="3 6">SEMIA 444</strain>
        <strain evidence="2 5">SEMIA 448</strain>
        <strain evidence="4 7">SEMIA 452</strain>
    </source>
</reference>
<accession>A0A7W6XD83</accession>
<sequence>MKQKHLWLAGVFLVTVLGPLPALAEKTFTPPPTAPVPASELKAIYGDRTWLWSAGGGRFDTGDNRFSAYTREGGKPSVGQGHWVVDDNGKLCILAKWYASNGNARAATCFGHVRIGDTIFQRRHPFGHWYVFRHAPERKGDESAKLVSADTVASHIRQWQASTSGN</sequence>
<dbReference type="Pfam" id="PF06191">
    <property type="entry name" value="DUF995"/>
    <property type="match status" value="1"/>
</dbReference>
<dbReference type="Proteomes" id="UP000576087">
    <property type="component" value="Unassembled WGS sequence"/>
</dbReference>
<dbReference type="InterPro" id="IPR009337">
    <property type="entry name" value="DUF995"/>
</dbReference>
<evidence type="ECO:0000313" key="4">
    <source>
        <dbReference type="EMBL" id="MBB4449347.1"/>
    </source>
</evidence>
<dbReference type="EMBL" id="JACIGW010000012">
    <property type="protein sequence ID" value="MBB4351538.1"/>
    <property type="molecule type" value="Genomic_DNA"/>
</dbReference>
<evidence type="ECO:0000313" key="2">
    <source>
        <dbReference type="EMBL" id="MBB4351538.1"/>
    </source>
</evidence>
<feature type="signal peptide" evidence="1">
    <location>
        <begin position="1"/>
        <end position="24"/>
    </location>
</feature>
<evidence type="ECO:0000313" key="3">
    <source>
        <dbReference type="EMBL" id="MBB4414731.1"/>
    </source>
</evidence>
<proteinExistence type="predicted"/>
<evidence type="ECO:0000313" key="6">
    <source>
        <dbReference type="Proteomes" id="UP000524535"/>
    </source>
</evidence>
<dbReference type="Proteomes" id="UP000520770">
    <property type="component" value="Unassembled WGS sequence"/>
</dbReference>
<feature type="chain" id="PRO_5036214450" description="DUF995 domain-containing protein" evidence="1">
    <location>
        <begin position="25"/>
        <end position="166"/>
    </location>
</feature>
<organism evidence="3 6">
    <name type="scientific">Aliirhizobium cellulosilyticum</name>
    <dbReference type="NCBI Taxonomy" id="393664"/>
    <lineage>
        <taxon>Bacteria</taxon>
        <taxon>Pseudomonadati</taxon>
        <taxon>Pseudomonadota</taxon>
        <taxon>Alphaproteobacteria</taxon>
        <taxon>Hyphomicrobiales</taxon>
        <taxon>Rhizobiaceae</taxon>
        <taxon>Aliirhizobium</taxon>
    </lineage>
</organism>
<name>A0A7W6XD83_9HYPH</name>
<dbReference type="AlphaFoldDB" id="A0A7W6XD83"/>
<keyword evidence="6" id="KW-1185">Reference proteome</keyword>
<gene>
    <name evidence="3" type="ORF">GGE31_005277</name>
    <name evidence="2" type="ORF">GGE33_005320</name>
    <name evidence="4" type="ORF">GGE35_005201</name>
</gene>
<keyword evidence="1" id="KW-0732">Signal</keyword>
<evidence type="ECO:0000313" key="7">
    <source>
        <dbReference type="Proteomes" id="UP000576087"/>
    </source>
</evidence>
<comment type="caution">
    <text evidence="3">The sequence shown here is derived from an EMBL/GenBank/DDBJ whole genome shotgun (WGS) entry which is preliminary data.</text>
</comment>
<dbReference type="Proteomes" id="UP000524535">
    <property type="component" value="Unassembled WGS sequence"/>
</dbReference>
<evidence type="ECO:0008006" key="8">
    <source>
        <dbReference type="Google" id="ProtNLM"/>
    </source>
</evidence>
<protein>
    <recommendedName>
        <fullName evidence="8">DUF995 domain-containing protein</fullName>
    </recommendedName>
</protein>
<evidence type="ECO:0000313" key="5">
    <source>
        <dbReference type="Proteomes" id="UP000520770"/>
    </source>
</evidence>
<dbReference type="EMBL" id="JACIGY010000013">
    <property type="protein sequence ID" value="MBB4414731.1"/>
    <property type="molecule type" value="Genomic_DNA"/>
</dbReference>
<evidence type="ECO:0000256" key="1">
    <source>
        <dbReference type="SAM" id="SignalP"/>
    </source>
</evidence>
<dbReference type="EMBL" id="JACIHM010000013">
    <property type="protein sequence ID" value="MBB4449347.1"/>
    <property type="molecule type" value="Genomic_DNA"/>
</dbReference>